<dbReference type="Proteomes" id="UP000501534">
    <property type="component" value="Chromosome"/>
</dbReference>
<dbReference type="RefSeq" id="WP_171095114.1">
    <property type="nucleotide sequence ID" value="NZ_CP053069.1"/>
</dbReference>
<evidence type="ECO:0000256" key="1">
    <source>
        <dbReference type="SAM" id="SignalP"/>
    </source>
</evidence>
<name>A0A6M4H1W4_9PROT</name>
<reference evidence="2 3" key="1">
    <citation type="submission" date="2020-04" db="EMBL/GenBank/DDBJ databases">
        <title>Usitatibacter rugosus gen. nov., sp. nov. and Usitatibacter palustris sp. nov., novel members of Usitatibacteraceae fam. nov. within the order Nitrosomonadales isolated from soil.</title>
        <authorList>
            <person name="Huber K.J."/>
            <person name="Neumann-Schaal M."/>
            <person name="Geppert A."/>
            <person name="Luckner M."/>
            <person name="Wanner G."/>
            <person name="Overmann J."/>
        </authorList>
    </citation>
    <scope>NUCLEOTIDE SEQUENCE [LARGE SCALE GENOMIC DNA]</scope>
    <source>
        <strain evidence="2 3">0125_3</strain>
    </source>
</reference>
<evidence type="ECO:0000313" key="3">
    <source>
        <dbReference type="Proteomes" id="UP000501534"/>
    </source>
</evidence>
<evidence type="ECO:0008006" key="4">
    <source>
        <dbReference type="Google" id="ProtNLM"/>
    </source>
</evidence>
<dbReference type="KEGG" id="uru:DSM104443_03785"/>
<keyword evidence="1" id="KW-0732">Signal</keyword>
<keyword evidence="3" id="KW-1185">Reference proteome</keyword>
<gene>
    <name evidence="2" type="ORF">DSM104443_03785</name>
</gene>
<proteinExistence type="predicted"/>
<dbReference type="PANTHER" id="PTHR36234">
    <property type="entry name" value="LYSYL ENDOPEPTIDASE"/>
    <property type="match status" value="1"/>
</dbReference>
<sequence length="588" mass="62767">MIRRLLPLLFAALAGAAFATPEIPRIVPGEVVANAKALPVAKVRLGGTPTPLVLPAITDAEVESVRKSNRDGAAKGYSKRVRVGTNRDVPAPTGKAAKALEAAWKPVEGGYAARFAITSPDAVALRAGIDLSGLPLEAEMIFIGSAAPDSPLGPTRVGDIADRTGPWWSPPTEGDTQVVEVFVPQGAKASAPTLRFAKVSHLFTSAASGFKSFSKAIGDSGDCNVDIACAQNPSASFLNTRNSVARMIFTRPEGSFLCTGTLLNDVDPGQQVPWFYSANHCFDNEDPPYRTPEQMRPIAASLVTYWFFEATACGSDVAGPFVTRTGGATWVYSNQARDVLFLRLNEQPPNGAFLTGYSTEAFAAGQTGTDFHHPSGDLKKWSQGTVQRFSTPFTGAVPNGYTEVKWFTGTTEGGSSGSGLWAFDGSQYLFRGGLWGGTALCSVPEGTDHFSRFDLVFPEIARWLAAAAVPFANFSDIWWGGPSESGWGLNILQHPSNGVFVVWYTYDAQGKRIWYVITDGAWTSSARFTGKLYVTSGPAYNNPNYNAVNAHATEVGVGTLEFTSADAGTWSYSVNGQTGTKAITRTPF</sequence>
<protein>
    <recommendedName>
        <fullName evidence="4">Lysyl endopeptidase</fullName>
    </recommendedName>
</protein>
<organism evidence="2 3">
    <name type="scientific">Usitatibacter rugosus</name>
    <dbReference type="NCBI Taxonomy" id="2732067"/>
    <lineage>
        <taxon>Bacteria</taxon>
        <taxon>Pseudomonadati</taxon>
        <taxon>Pseudomonadota</taxon>
        <taxon>Betaproteobacteria</taxon>
        <taxon>Nitrosomonadales</taxon>
        <taxon>Usitatibacteraceae</taxon>
        <taxon>Usitatibacter</taxon>
    </lineage>
</organism>
<feature type="signal peptide" evidence="1">
    <location>
        <begin position="1"/>
        <end position="19"/>
    </location>
</feature>
<feature type="chain" id="PRO_5026976406" description="Lysyl endopeptidase" evidence="1">
    <location>
        <begin position="20"/>
        <end position="588"/>
    </location>
</feature>
<dbReference type="InterPro" id="IPR009003">
    <property type="entry name" value="Peptidase_S1_PA"/>
</dbReference>
<accession>A0A6M4H1W4</accession>
<evidence type="ECO:0000313" key="2">
    <source>
        <dbReference type="EMBL" id="QJR12693.1"/>
    </source>
</evidence>
<dbReference type="AlphaFoldDB" id="A0A6M4H1W4"/>
<dbReference type="SUPFAM" id="SSF50494">
    <property type="entry name" value="Trypsin-like serine proteases"/>
    <property type="match status" value="1"/>
</dbReference>
<dbReference type="PANTHER" id="PTHR36234:SF5">
    <property type="entry name" value="LYSYL ENDOPEPTIDASE"/>
    <property type="match status" value="1"/>
</dbReference>
<dbReference type="InterPro" id="IPR043504">
    <property type="entry name" value="Peptidase_S1_PA_chymotrypsin"/>
</dbReference>
<dbReference type="EMBL" id="CP053069">
    <property type="protein sequence ID" value="QJR12693.1"/>
    <property type="molecule type" value="Genomic_DNA"/>
</dbReference>
<dbReference type="Gene3D" id="2.40.10.10">
    <property type="entry name" value="Trypsin-like serine proteases"/>
    <property type="match status" value="2"/>
</dbReference>